<keyword evidence="3" id="KW-1185">Reference proteome</keyword>
<reference evidence="2" key="1">
    <citation type="submission" date="2023-08" db="EMBL/GenBank/DDBJ databases">
        <authorList>
            <person name="Alioto T."/>
            <person name="Alioto T."/>
            <person name="Gomez Garrido J."/>
        </authorList>
    </citation>
    <scope>NUCLEOTIDE SEQUENCE</scope>
</reference>
<evidence type="ECO:0000313" key="2">
    <source>
        <dbReference type="EMBL" id="CAI9737130.1"/>
    </source>
</evidence>
<feature type="compositionally biased region" description="Basic and acidic residues" evidence="1">
    <location>
        <begin position="86"/>
        <end position="112"/>
    </location>
</feature>
<accession>A0AA36BMK8</accession>
<dbReference type="EMBL" id="OX597832">
    <property type="protein sequence ID" value="CAI9737130.1"/>
    <property type="molecule type" value="Genomic_DNA"/>
</dbReference>
<protein>
    <submittedName>
        <fullName evidence="2">Uncharacterized protein</fullName>
    </submittedName>
</protein>
<dbReference type="Proteomes" id="UP001162480">
    <property type="component" value="Chromosome 19"/>
</dbReference>
<evidence type="ECO:0000256" key="1">
    <source>
        <dbReference type="SAM" id="MobiDB-lite"/>
    </source>
</evidence>
<gene>
    <name evidence="2" type="ORF">OCTVUL_1B027040</name>
</gene>
<dbReference type="AlphaFoldDB" id="A0AA36BMK8"/>
<sequence length="112" mass="12955">MNVEVFGNRRNCRLSRSGEQYQGNSARNITHKILEIDIECDTYYEKNTTRQAVHRQQEIPGHLPQNAASQSAFRHHNSTTAWTHLESSKIHNTESRSGCGKEEFLNYDPEHD</sequence>
<evidence type="ECO:0000313" key="3">
    <source>
        <dbReference type="Proteomes" id="UP001162480"/>
    </source>
</evidence>
<name>A0AA36BMK8_OCTVU</name>
<proteinExistence type="predicted"/>
<feature type="region of interest" description="Disordered" evidence="1">
    <location>
        <begin position="84"/>
        <end position="112"/>
    </location>
</feature>
<organism evidence="2 3">
    <name type="scientific">Octopus vulgaris</name>
    <name type="common">Common octopus</name>
    <dbReference type="NCBI Taxonomy" id="6645"/>
    <lineage>
        <taxon>Eukaryota</taxon>
        <taxon>Metazoa</taxon>
        <taxon>Spiralia</taxon>
        <taxon>Lophotrochozoa</taxon>
        <taxon>Mollusca</taxon>
        <taxon>Cephalopoda</taxon>
        <taxon>Coleoidea</taxon>
        <taxon>Octopodiformes</taxon>
        <taxon>Octopoda</taxon>
        <taxon>Incirrata</taxon>
        <taxon>Octopodidae</taxon>
        <taxon>Octopus</taxon>
    </lineage>
</organism>